<accession>A0ACC0CDC0</accession>
<name>A0ACC0CDC0_CATRO</name>
<evidence type="ECO:0000313" key="2">
    <source>
        <dbReference type="Proteomes" id="UP001060085"/>
    </source>
</evidence>
<dbReference type="EMBL" id="CM044701">
    <property type="protein sequence ID" value="KAI5682939.1"/>
    <property type="molecule type" value="Genomic_DNA"/>
</dbReference>
<reference evidence="2" key="1">
    <citation type="journal article" date="2023" name="Nat. Plants">
        <title>Single-cell RNA sequencing provides a high-resolution roadmap for understanding the multicellular compartmentation of specialized metabolism.</title>
        <authorList>
            <person name="Sun S."/>
            <person name="Shen X."/>
            <person name="Li Y."/>
            <person name="Li Y."/>
            <person name="Wang S."/>
            <person name="Li R."/>
            <person name="Zhang H."/>
            <person name="Shen G."/>
            <person name="Guo B."/>
            <person name="Wei J."/>
            <person name="Xu J."/>
            <person name="St-Pierre B."/>
            <person name="Chen S."/>
            <person name="Sun C."/>
        </authorList>
    </citation>
    <scope>NUCLEOTIDE SEQUENCE [LARGE SCALE GENOMIC DNA]</scope>
</reference>
<keyword evidence="2" id="KW-1185">Reference proteome</keyword>
<proteinExistence type="predicted"/>
<protein>
    <submittedName>
        <fullName evidence="1">Uncharacterized protein</fullName>
    </submittedName>
</protein>
<gene>
    <name evidence="1" type="ORF">M9H77_04167</name>
</gene>
<dbReference type="Proteomes" id="UP001060085">
    <property type="component" value="Linkage Group LG01"/>
</dbReference>
<sequence>MWMVSDFGRWIHLREGIIPWRVSPEQYYVRHCTKIYDRMATLCRVKRDLKLRLYPWSPTFALHVLLNLGVKAALMCLDSLRLPSCLTQIEQWHSKPLKFYAWSFKIGSFSEELCKTRYDMKVNSYPFKMLCFGISLENAKPAANEPSRSQKILVSAQFELGLTELGSNLSSLK</sequence>
<evidence type="ECO:0000313" key="1">
    <source>
        <dbReference type="EMBL" id="KAI5682939.1"/>
    </source>
</evidence>
<organism evidence="1 2">
    <name type="scientific">Catharanthus roseus</name>
    <name type="common">Madagascar periwinkle</name>
    <name type="synonym">Vinca rosea</name>
    <dbReference type="NCBI Taxonomy" id="4058"/>
    <lineage>
        <taxon>Eukaryota</taxon>
        <taxon>Viridiplantae</taxon>
        <taxon>Streptophyta</taxon>
        <taxon>Embryophyta</taxon>
        <taxon>Tracheophyta</taxon>
        <taxon>Spermatophyta</taxon>
        <taxon>Magnoliopsida</taxon>
        <taxon>eudicotyledons</taxon>
        <taxon>Gunneridae</taxon>
        <taxon>Pentapetalae</taxon>
        <taxon>asterids</taxon>
        <taxon>lamiids</taxon>
        <taxon>Gentianales</taxon>
        <taxon>Apocynaceae</taxon>
        <taxon>Rauvolfioideae</taxon>
        <taxon>Vinceae</taxon>
        <taxon>Catharanthinae</taxon>
        <taxon>Catharanthus</taxon>
    </lineage>
</organism>
<comment type="caution">
    <text evidence="1">The sequence shown here is derived from an EMBL/GenBank/DDBJ whole genome shotgun (WGS) entry which is preliminary data.</text>
</comment>